<dbReference type="Proteomes" id="UP000626242">
    <property type="component" value="Unassembled WGS sequence"/>
</dbReference>
<comment type="caution">
    <text evidence="2">The sequence shown here is derived from an EMBL/GenBank/DDBJ whole genome shotgun (WGS) entry which is preliminary data.</text>
</comment>
<keyword evidence="3" id="KW-1185">Reference proteome</keyword>
<keyword evidence="1" id="KW-0472">Membrane</keyword>
<name>A0ABR8WPB8_9FLAO</name>
<evidence type="ECO:0000256" key="1">
    <source>
        <dbReference type="SAM" id="Phobius"/>
    </source>
</evidence>
<organism evidence="2 3">
    <name type="scientific">Kaistella pullorum</name>
    <dbReference type="NCBI Taxonomy" id="2763074"/>
    <lineage>
        <taxon>Bacteria</taxon>
        <taxon>Pseudomonadati</taxon>
        <taxon>Bacteroidota</taxon>
        <taxon>Flavobacteriia</taxon>
        <taxon>Flavobacteriales</taxon>
        <taxon>Weeksellaceae</taxon>
        <taxon>Chryseobacterium group</taxon>
        <taxon>Kaistella</taxon>
    </lineage>
</organism>
<evidence type="ECO:0000313" key="2">
    <source>
        <dbReference type="EMBL" id="MBD8018904.1"/>
    </source>
</evidence>
<protein>
    <submittedName>
        <fullName evidence="2">Uncharacterized protein</fullName>
    </submittedName>
</protein>
<keyword evidence="1" id="KW-1133">Transmembrane helix</keyword>
<keyword evidence="1" id="KW-0812">Transmembrane</keyword>
<accession>A0ABR8WPB8</accession>
<dbReference type="RefSeq" id="WP_251834101.1">
    <property type="nucleotide sequence ID" value="NZ_JACSPS010000004.1"/>
</dbReference>
<evidence type="ECO:0000313" key="3">
    <source>
        <dbReference type="Proteomes" id="UP000626242"/>
    </source>
</evidence>
<feature type="transmembrane region" description="Helical" evidence="1">
    <location>
        <begin position="128"/>
        <end position="150"/>
    </location>
</feature>
<gene>
    <name evidence="2" type="ORF">H9628_10495</name>
</gene>
<proteinExistence type="predicted"/>
<dbReference type="EMBL" id="JACSPS010000004">
    <property type="protein sequence ID" value="MBD8018904.1"/>
    <property type="molecule type" value="Genomic_DNA"/>
</dbReference>
<feature type="transmembrane region" description="Helical" evidence="1">
    <location>
        <begin position="93"/>
        <end position="116"/>
    </location>
</feature>
<sequence>MKIEESTLDSIRSRPRFKMYTDISPQQYTAYLRNFLGENSDEFSGVINSETAIITVKTTENDYWKPNLALRAEREDGENITTVRGIFGPSSAVWTFFMFIYFVLSILWMVFITIWFVERQIGSDDFPWALTASFITVFLLVLTYLASLFGQRKARTEMQKLRSFAERSVIKIEEINT</sequence>
<reference evidence="2 3" key="1">
    <citation type="submission" date="2020-08" db="EMBL/GenBank/DDBJ databases">
        <title>A Genomic Blueprint of the Chicken Gut Microbiome.</title>
        <authorList>
            <person name="Gilroy R."/>
            <person name="Ravi A."/>
            <person name="Getino M."/>
            <person name="Pursley I."/>
            <person name="Horton D.L."/>
            <person name="Alikhan N.-F."/>
            <person name="Baker D."/>
            <person name="Gharbi K."/>
            <person name="Hall N."/>
            <person name="Watson M."/>
            <person name="Adriaenssens E.M."/>
            <person name="Foster-Nyarko E."/>
            <person name="Jarju S."/>
            <person name="Secka A."/>
            <person name="Antonio M."/>
            <person name="Oren A."/>
            <person name="Chaudhuri R."/>
            <person name="La Ragione R.M."/>
            <person name="Hildebrand F."/>
            <person name="Pallen M.J."/>
        </authorList>
    </citation>
    <scope>NUCLEOTIDE SEQUENCE [LARGE SCALE GENOMIC DNA]</scope>
    <source>
        <strain evidence="2 3">Sa1CVA4</strain>
    </source>
</reference>